<dbReference type="KEGG" id="dmm:dnm_013530"/>
<dbReference type="AlphaFoldDB" id="A0A975GM05"/>
<protein>
    <submittedName>
        <fullName evidence="1">ABC transporter, solute-binding protein family 3</fullName>
    </submittedName>
</protein>
<keyword evidence="2" id="KW-1185">Reference proteome</keyword>
<dbReference type="Proteomes" id="UP000663722">
    <property type="component" value="Chromosome"/>
</dbReference>
<reference evidence="1" key="1">
    <citation type="journal article" date="2021" name="Microb. Physiol.">
        <title>Proteogenomic Insights into the Physiology of Marine, Sulfate-Reducing, Filamentous Desulfonema limicola and Desulfonema magnum.</title>
        <authorList>
            <person name="Schnaars V."/>
            <person name="Wohlbrand L."/>
            <person name="Scheve S."/>
            <person name="Hinrichs C."/>
            <person name="Reinhardt R."/>
            <person name="Rabus R."/>
        </authorList>
    </citation>
    <scope>NUCLEOTIDE SEQUENCE</scope>
    <source>
        <strain evidence="1">4be13</strain>
    </source>
</reference>
<dbReference type="PANTHER" id="PTHR35936:SF35">
    <property type="entry name" value="L-CYSTINE-BINDING PROTEIN TCYJ"/>
    <property type="match status" value="1"/>
</dbReference>
<gene>
    <name evidence="1" type="ORF">dnm_013530</name>
</gene>
<proteinExistence type="predicted"/>
<accession>A0A975GM05</accession>
<evidence type="ECO:0000313" key="1">
    <source>
        <dbReference type="EMBL" id="QTA85348.1"/>
    </source>
</evidence>
<dbReference type="SUPFAM" id="SSF53850">
    <property type="entry name" value="Periplasmic binding protein-like II"/>
    <property type="match status" value="1"/>
</dbReference>
<sequence length="179" mass="20241">MLPCKRALKYMEKGNVELLLTPRRTPEREKFMYYPSEPIHIEKTVLIVPKGSSIKITKLDDLKYKKVGVVGGYSYDPEFDNHPDIKKIVCDDDKALVKIFAYKRVSVTAGVDEGAMRYLFKQAGIEIEVAYVFSGIPSYIAFSKKAAGGRGKIFAEKFGEALRILKEEGGVKKIESKYF</sequence>
<organism evidence="1 2">
    <name type="scientific">Desulfonema magnum</name>
    <dbReference type="NCBI Taxonomy" id="45655"/>
    <lineage>
        <taxon>Bacteria</taxon>
        <taxon>Pseudomonadati</taxon>
        <taxon>Thermodesulfobacteriota</taxon>
        <taxon>Desulfobacteria</taxon>
        <taxon>Desulfobacterales</taxon>
        <taxon>Desulfococcaceae</taxon>
        <taxon>Desulfonema</taxon>
    </lineage>
</organism>
<dbReference type="PANTHER" id="PTHR35936">
    <property type="entry name" value="MEMBRANE-BOUND LYTIC MUREIN TRANSGLYCOSYLASE F"/>
    <property type="match status" value="1"/>
</dbReference>
<evidence type="ECO:0000313" key="2">
    <source>
        <dbReference type="Proteomes" id="UP000663722"/>
    </source>
</evidence>
<name>A0A975GM05_9BACT</name>
<dbReference type="EMBL" id="CP061800">
    <property type="protein sequence ID" value="QTA85348.1"/>
    <property type="molecule type" value="Genomic_DNA"/>
</dbReference>
<dbReference type="Gene3D" id="3.40.190.10">
    <property type="entry name" value="Periplasmic binding protein-like II"/>
    <property type="match status" value="2"/>
</dbReference>